<dbReference type="CTD" id="6750465"/>
<dbReference type="KEGG" id="tad:TRIADDRAFT_53089"/>
<name>B3RN98_TRIAD</name>
<dbReference type="GeneID" id="6750465"/>
<proteinExistence type="predicted"/>
<accession>B3RN98</accession>
<dbReference type="HOGENOM" id="CLU_673256_0_0_1"/>
<dbReference type="Gene3D" id="1.25.40.280">
    <property type="entry name" value="alix/aip1 like domains"/>
    <property type="match status" value="1"/>
</dbReference>
<keyword evidence="1" id="KW-0472">Membrane</keyword>
<dbReference type="EMBL" id="DS985242">
    <property type="protein sequence ID" value="EDV27984.1"/>
    <property type="molecule type" value="Genomic_DNA"/>
</dbReference>
<evidence type="ECO:0000313" key="2">
    <source>
        <dbReference type="EMBL" id="EDV27984.1"/>
    </source>
</evidence>
<dbReference type="RefSeq" id="XP_002109818.1">
    <property type="nucleotide sequence ID" value="XM_002109782.1"/>
</dbReference>
<keyword evidence="1" id="KW-0812">Transmembrane</keyword>
<keyword evidence="3" id="KW-1185">Reference proteome</keyword>
<dbReference type="PANTHER" id="PTHR23032">
    <property type="entry name" value="BRO1 DOMAIN-CONTAINING PROTEIN BROX"/>
    <property type="match status" value="1"/>
</dbReference>
<sequence>MAYPGGRMLEPRYIDFANKILINSTTLLTRNYLRIIDAARSELCLALKATINRKELISALKKYLSIHGKDLTEECIKFLSSIRYKWISFTDGLEVDINGMRVDKLAMTMAEILQCYRTAAGIFTYVNDNVTDERPNFLDETILEKLHIQSIAEAQIITVIRAIVSSREVLQISKLSEDFHNKCIKPLRFYKIVKVTMRRLLKSCKLGENLQDIIARTQKKCLSRQVEATTEVLESVEGLIVITPIIFILPSERDQVVNILKDRKFLLIAHKCGDCMLTNHSDREYEDQKWPFCCRIITFAFLLPPACALSIAVCLSWLTLFLWIPKDHLNSIHIKRIAVQCFCLDNVCYEDAIAFCRSLMMAPYHLLLWAVGTPNPEDSRLENEESEQLLLRDAHEKTGQGLENTDSLP</sequence>
<dbReference type="Proteomes" id="UP000009022">
    <property type="component" value="Unassembled WGS sequence"/>
</dbReference>
<keyword evidence="1" id="KW-1133">Transmembrane helix</keyword>
<feature type="transmembrane region" description="Helical" evidence="1">
    <location>
        <begin position="296"/>
        <end position="324"/>
    </location>
</feature>
<dbReference type="InterPro" id="IPR038898">
    <property type="entry name" value="BROX"/>
</dbReference>
<evidence type="ECO:0000256" key="1">
    <source>
        <dbReference type="SAM" id="Phobius"/>
    </source>
</evidence>
<evidence type="ECO:0000313" key="3">
    <source>
        <dbReference type="Proteomes" id="UP000009022"/>
    </source>
</evidence>
<gene>
    <name evidence="2" type="ORF">TRIADDRAFT_53089</name>
</gene>
<dbReference type="AlphaFoldDB" id="B3RN98"/>
<protein>
    <submittedName>
        <fullName evidence="2">Uncharacterized protein</fullName>
    </submittedName>
</protein>
<dbReference type="InterPro" id="IPR038499">
    <property type="entry name" value="BRO1_sf"/>
</dbReference>
<reference evidence="2 3" key="1">
    <citation type="journal article" date="2008" name="Nature">
        <title>The Trichoplax genome and the nature of placozoans.</title>
        <authorList>
            <person name="Srivastava M."/>
            <person name="Begovic E."/>
            <person name="Chapman J."/>
            <person name="Putnam N.H."/>
            <person name="Hellsten U."/>
            <person name="Kawashima T."/>
            <person name="Kuo A."/>
            <person name="Mitros T."/>
            <person name="Salamov A."/>
            <person name="Carpenter M.L."/>
            <person name="Signorovitch A.Y."/>
            <person name="Moreno M.A."/>
            <person name="Kamm K."/>
            <person name="Grimwood J."/>
            <person name="Schmutz J."/>
            <person name="Shapiro H."/>
            <person name="Grigoriev I.V."/>
            <person name="Buss L.W."/>
            <person name="Schierwater B."/>
            <person name="Dellaporta S.L."/>
            <person name="Rokhsar D.S."/>
        </authorList>
    </citation>
    <scope>NUCLEOTIDE SEQUENCE [LARGE SCALE GENOMIC DNA]</scope>
    <source>
        <strain evidence="2 3">Grell-BS-1999</strain>
    </source>
</reference>
<dbReference type="InParanoid" id="B3RN98"/>
<dbReference type="PANTHER" id="PTHR23032:SF13">
    <property type="entry name" value="BRO1 DOMAIN-CONTAINING PROTEIN BROX"/>
    <property type="match status" value="1"/>
</dbReference>
<organism evidence="2 3">
    <name type="scientific">Trichoplax adhaerens</name>
    <name type="common">Trichoplax reptans</name>
    <dbReference type="NCBI Taxonomy" id="10228"/>
    <lineage>
        <taxon>Eukaryota</taxon>
        <taxon>Metazoa</taxon>
        <taxon>Placozoa</taxon>
        <taxon>Uniplacotomia</taxon>
        <taxon>Trichoplacea</taxon>
        <taxon>Trichoplacidae</taxon>
        <taxon>Trichoplax</taxon>
    </lineage>
</organism>